<reference evidence="1" key="1">
    <citation type="journal article" date="2014" name="Genome Biol. Evol.">
        <title>Pangenome evidence for extensive interdomain horizontal transfer affecting lineage core and shell genes in uncultured planktonic thaumarchaeota and euryarchaeota.</title>
        <authorList>
            <person name="Deschamps P."/>
            <person name="Zivanovic Y."/>
            <person name="Moreira D."/>
            <person name="Rodriguez-Valera F."/>
            <person name="Lopez-Garcia P."/>
        </authorList>
    </citation>
    <scope>NUCLEOTIDE SEQUENCE</scope>
</reference>
<protein>
    <submittedName>
        <fullName evidence="1">Uncharacterized protein</fullName>
    </submittedName>
</protein>
<evidence type="ECO:0000313" key="1">
    <source>
        <dbReference type="EMBL" id="AIE92085.1"/>
    </source>
</evidence>
<sequence>MEKKTAMQDGSGTASLTKLFDSIITDDIFEEKTKKLRKMMM</sequence>
<dbReference type="AlphaFoldDB" id="A0A075FKN0"/>
<name>A0A075FKN0_9ARCH</name>
<proteinExistence type="predicted"/>
<organism evidence="1">
    <name type="scientific">uncultured marine thaumarchaeote AD1000_19_G10</name>
    <dbReference type="NCBI Taxonomy" id="1455898"/>
    <lineage>
        <taxon>Archaea</taxon>
        <taxon>Nitrososphaerota</taxon>
        <taxon>environmental samples</taxon>
    </lineage>
</organism>
<accession>A0A075FKN0</accession>
<dbReference type="EMBL" id="KF900357">
    <property type="protein sequence ID" value="AIE92085.1"/>
    <property type="molecule type" value="Genomic_DNA"/>
</dbReference>